<organism evidence="7 8">
    <name type="scientific">Amphiprion ocellaris</name>
    <name type="common">Clown anemonefish</name>
    <dbReference type="NCBI Taxonomy" id="80972"/>
    <lineage>
        <taxon>Eukaryota</taxon>
        <taxon>Metazoa</taxon>
        <taxon>Chordata</taxon>
        <taxon>Craniata</taxon>
        <taxon>Vertebrata</taxon>
        <taxon>Euteleostomi</taxon>
        <taxon>Actinopterygii</taxon>
        <taxon>Neopterygii</taxon>
        <taxon>Teleostei</taxon>
        <taxon>Neoteleostei</taxon>
        <taxon>Acanthomorphata</taxon>
        <taxon>Ovalentaria</taxon>
        <taxon>Pomacentridae</taxon>
        <taxon>Amphiprion</taxon>
    </lineage>
</organism>
<evidence type="ECO:0000256" key="1">
    <source>
        <dbReference type="ARBA" id="ARBA00004141"/>
    </source>
</evidence>
<keyword evidence="3 6" id="KW-0812">Transmembrane</keyword>
<proteinExistence type="inferred from homology"/>
<evidence type="ECO:0000256" key="5">
    <source>
        <dbReference type="ARBA" id="ARBA00023136"/>
    </source>
</evidence>
<gene>
    <name evidence="7" type="primary">CLRN3</name>
</gene>
<evidence type="ECO:0008006" key="9">
    <source>
        <dbReference type="Google" id="ProtNLM"/>
    </source>
</evidence>
<dbReference type="Ensembl" id="ENSAOCT00000024837.2">
    <property type="protein sequence ID" value="ENSAOCP00000030115.2"/>
    <property type="gene ID" value="ENSAOCG00000020840.2"/>
</dbReference>
<evidence type="ECO:0000256" key="3">
    <source>
        <dbReference type="ARBA" id="ARBA00022692"/>
    </source>
</evidence>
<dbReference type="PANTHER" id="PTHR31548">
    <property type="entry name" value="CLARIN"/>
    <property type="match status" value="1"/>
</dbReference>
<feature type="transmembrane region" description="Helical" evidence="6">
    <location>
        <begin position="91"/>
        <end position="120"/>
    </location>
</feature>
<reference evidence="7 8" key="1">
    <citation type="submission" date="2022-01" db="EMBL/GenBank/DDBJ databases">
        <title>A chromosome-scale genome assembly of the false clownfish, Amphiprion ocellaris.</title>
        <authorList>
            <person name="Ryu T."/>
        </authorList>
    </citation>
    <scope>NUCLEOTIDE SEQUENCE [LARGE SCALE GENOMIC DNA]</scope>
</reference>
<reference evidence="7" key="3">
    <citation type="submission" date="2025-09" db="UniProtKB">
        <authorList>
            <consortium name="Ensembl"/>
        </authorList>
    </citation>
    <scope>IDENTIFICATION</scope>
</reference>
<feature type="transmembrane region" description="Helical" evidence="6">
    <location>
        <begin position="7"/>
        <end position="28"/>
    </location>
</feature>
<keyword evidence="8" id="KW-1185">Reference proteome</keyword>
<evidence type="ECO:0000256" key="2">
    <source>
        <dbReference type="ARBA" id="ARBA00005787"/>
    </source>
</evidence>
<feature type="transmembrane region" description="Helical" evidence="6">
    <location>
        <begin position="132"/>
        <end position="157"/>
    </location>
</feature>
<comment type="subcellular location">
    <subcellularLocation>
        <location evidence="1">Membrane</location>
        <topology evidence="1">Multi-pass membrane protein</topology>
    </subcellularLocation>
</comment>
<keyword evidence="4 6" id="KW-1133">Transmembrane helix</keyword>
<keyword evidence="5 6" id="KW-0472">Membrane</keyword>
<protein>
    <recommendedName>
        <fullName evidence="9">Clarin 3</fullName>
    </recommendedName>
</protein>
<accession>A0A3Q1CSI0</accession>
<dbReference type="Proteomes" id="UP001501940">
    <property type="component" value="Chromosome 18"/>
</dbReference>
<dbReference type="Pfam" id="PF25807">
    <property type="entry name" value="Clarin-2"/>
    <property type="match status" value="1"/>
</dbReference>
<dbReference type="GO" id="GO:0007605">
    <property type="term" value="P:sensory perception of sound"/>
    <property type="evidence" value="ECO:0007669"/>
    <property type="project" value="UniProtKB-ARBA"/>
</dbReference>
<dbReference type="GO" id="GO:0016020">
    <property type="term" value="C:membrane"/>
    <property type="evidence" value="ECO:0007669"/>
    <property type="project" value="UniProtKB-SubCell"/>
</dbReference>
<name>A0A3Q1CSI0_AMPOC</name>
<evidence type="ECO:0000256" key="6">
    <source>
        <dbReference type="SAM" id="Phobius"/>
    </source>
</evidence>
<feature type="transmembrane region" description="Helical" evidence="6">
    <location>
        <begin position="185"/>
        <end position="207"/>
    </location>
</feature>
<dbReference type="GeneTree" id="ENSGT00850000132319"/>
<dbReference type="OMA" id="IIIVFYQ"/>
<sequence length="232" mass="24895">MPSTKKTLHFISSALVTAIAVGLLGYGMSAQWAVIKMDCARGGSDLYNGSADITLGLFNGILTRTSCPVFGNVDSFEVITVLMKTTDTVPAVLQGLVVCLLALCLLFSVGSILISLYNSVSNPYETYMGPSGVYAFSSLSACGGLVAVIIFALNMILTTMAETLVENFSQSIPLDLRNKRTVADVGLYLLIPYIVLSLGAIGCIYAYQSAAYTHKREQQRPTEDAPKDIMMF</sequence>
<reference evidence="7" key="2">
    <citation type="submission" date="2025-08" db="UniProtKB">
        <authorList>
            <consortium name="Ensembl"/>
        </authorList>
    </citation>
    <scope>IDENTIFICATION</scope>
</reference>
<comment type="similarity">
    <text evidence="2">Belongs to the clarin family.</text>
</comment>
<evidence type="ECO:0000313" key="8">
    <source>
        <dbReference type="Proteomes" id="UP001501940"/>
    </source>
</evidence>
<dbReference type="PANTHER" id="PTHR31548:SF3">
    <property type="entry name" value="CLARIN-3"/>
    <property type="match status" value="1"/>
</dbReference>
<dbReference type="STRING" id="80972.ENSAOCP00000030115"/>
<evidence type="ECO:0000256" key="4">
    <source>
        <dbReference type="ARBA" id="ARBA00022989"/>
    </source>
</evidence>
<evidence type="ECO:0000313" key="7">
    <source>
        <dbReference type="Ensembl" id="ENSAOCP00000030115.2"/>
    </source>
</evidence>
<dbReference type="AlphaFoldDB" id="A0A3Q1CSI0"/>
<dbReference type="InterPro" id="IPR026748">
    <property type="entry name" value="Clarin"/>
</dbReference>